<dbReference type="Ensembl" id="ENSACAT00000010393.4">
    <property type="protein sequence ID" value="ENSACAP00000010183.3"/>
    <property type="gene ID" value="ENSACAG00000010391.4"/>
</dbReference>
<keyword evidence="1 2" id="KW-0430">Lectin</keyword>
<dbReference type="InterPro" id="IPR013320">
    <property type="entry name" value="ConA-like_dom_sf"/>
</dbReference>
<dbReference type="Proteomes" id="UP000001646">
    <property type="component" value="Unplaced"/>
</dbReference>
<dbReference type="InParanoid" id="H9GGC3"/>
<dbReference type="Pfam" id="PF00337">
    <property type="entry name" value="Gal-bind_lectin"/>
    <property type="match status" value="1"/>
</dbReference>
<dbReference type="PANTHER" id="PTHR11346:SF22">
    <property type="entry name" value="GALECTIN-8"/>
    <property type="match status" value="1"/>
</dbReference>
<evidence type="ECO:0000259" key="3">
    <source>
        <dbReference type="PROSITE" id="PS51304"/>
    </source>
</evidence>
<reference evidence="4" key="3">
    <citation type="submission" date="2025-09" db="UniProtKB">
        <authorList>
            <consortium name="Ensembl"/>
        </authorList>
    </citation>
    <scope>IDENTIFICATION</scope>
</reference>
<dbReference type="PANTHER" id="PTHR11346">
    <property type="entry name" value="GALECTIN"/>
    <property type="match status" value="1"/>
</dbReference>
<dbReference type="RefSeq" id="XP_003225124.1">
    <property type="nucleotide sequence ID" value="XM_003225076.4"/>
</dbReference>
<dbReference type="Gene3D" id="2.60.120.200">
    <property type="match status" value="1"/>
</dbReference>
<evidence type="ECO:0000313" key="4">
    <source>
        <dbReference type="Ensembl" id="ENSACAP00000010183.3"/>
    </source>
</evidence>
<dbReference type="KEGG" id="acs:100564936"/>
<dbReference type="CDD" id="cd00070">
    <property type="entry name" value="GLECT"/>
    <property type="match status" value="1"/>
</dbReference>
<accession>H9GGC3</accession>
<dbReference type="HOGENOM" id="CLU_037794_3_3_1"/>
<protein>
    <recommendedName>
        <fullName evidence="2">Galectin</fullName>
    </recommendedName>
</protein>
<dbReference type="InterPro" id="IPR044156">
    <property type="entry name" value="Galectin-like"/>
</dbReference>
<evidence type="ECO:0000256" key="2">
    <source>
        <dbReference type="RuleBase" id="RU102079"/>
    </source>
</evidence>
<dbReference type="SMART" id="SM00276">
    <property type="entry name" value="GLECT"/>
    <property type="match status" value="1"/>
</dbReference>
<keyword evidence="5" id="KW-1185">Reference proteome</keyword>
<feature type="domain" description="Galectin" evidence="3">
    <location>
        <begin position="13"/>
        <end position="144"/>
    </location>
</feature>
<dbReference type="SMART" id="SM00908">
    <property type="entry name" value="Gal-bind_lectin"/>
    <property type="match status" value="1"/>
</dbReference>
<dbReference type="InterPro" id="IPR001079">
    <property type="entry name" value="Galectin_CRD"/>
</dbReference>
<dbReference type="GO" id="GO:0030246">
    <property type="term" value="F:carbohydrate binding"/>
    <property type="evidence" value="ECO:0000318"/>
    <property type="project" value="GO_Central"/>
</dbReference>
<dbReference type="OrthoDB" id="6251307at2759"/>
<dbReference type="Bgee" id="ENSACAG00000010391">
    <property type="expression patterns" value="Expressed in lung and 11 other cell types or tissues"/>
</dbReference>
<dbReference type="eggNOG" id="KOG3587">
    <property type="taxonomic scope" value="Eukaryota"/>
</dbReference>
<organism evidence="4 5">
    <name type="scientific">Anolis carolinensis</name>
    <name type="common">Green anole</name>
    <name type="synonym">American chameleon</name>
    <dbReference type="NCBI Taxonomy" id="28377"/>
    <lineage>
        <taxon>Eukaryota</taxon>
        <taxon>Metazoa</taxon>
        <taxon>Chordata</taxon>
        <taxon>Craniata</taxon>
        <taxon>Vertebrata</taxon>
        <taxon>Euteleostomi</taxon>
        <taxon>Lepidosauria</taxon>
        <taxon>Squamata</taxon>
        <taxon>Bifurcata</taxon>
        <taxon>Unidentata</taxon>
        <taxon>Episquamata</taxon>
        <taxon>Toxicofera</taxon>
        <taxon>Iguania</taxon>
        <taxon>Dactyloidae</taxon>
        <taxon>Anolis</taxon>
    </lineage>
</organism>
<name>H9GGC3_ANOCA</name>
<gene>
    <name evidence="4" type="primary">LOC100564936</name>
</gene>
<dbReference type="GO" id="GO:0005737">
    <property type="term" value="C:cytoplasm"/>
    <property type="evidence" value="ECO:0000318"/>
    <property type="project" value="GO_Central"/>
</dbReference>
<dbReference type="AlphaFoldDB" id="H9GGC3"/>
<dbReference type="STRING" id="28377.ENSACAP00000010183"/>
<proteinExistence type="predicted"/>
<evidence type="ECO:0000256" key="1">
    <source>
        <dbReference type="ARBA" id="ARBA00022734"/>
    </source>
</evidence>
<dbReference type="GeneTree" id="ENSGT00940000155398"/>
<reference evidence="4" key="2">
    <citation type="submission" date="2025-08" db="UniProtKB">
        <authorList>
            <consortium name="Ensembl"/>
        </authorList>
    </citation>
    <scope>IDENTIFICATION</scope>
</reference>
<evidence type="ECO:0000313" key="5">
    <source>
        <dbReference type="Proteomes" id="UP000001646"/>
    </source>
</evidence>
<sequence length="186" mass="21363">MAQTQQEKLDVPYCTEFSDGFGKGKLVRIRGSVLKDGKSFAVSFLCGKEEKADNALLVLVKLGGSSEMVLNSFLKKTFGQEEKHSKLPFAKGQDFQLEFIFEEEACKVVVNEEETFQYKYRIPAEEIRFLQVEGNVELEFVRLQDEKDNQSEDKMQSPGMLHCYRPCVPYPCCRPCQPCVTWYHCC</sequence>
<dbReference type="GeneID" id="100564936"/>
<reference evidence="4" key="1">
    <citation type="submission" date="2009-12" db="EMBL/GenBank/DDBJ databases">
        <title>The Genome Sequence of Anolis carolinensis (Green Anole Lizard).</title>
        <authorList>
            <consortium name="The Genome Sequencing Platform"/>
            <person name="Di Palma F."/>
            <person name="Alfoldi J."/>
            <person name="Heiman D."/>
            <person name="Young S."/>
            <person name="Grabherr M."/>
            <person name="Johnson J."/>
            <person name="Lander E.S."/>
            <person name="Lindblad-Toh K."/>
        </authorList>
    </citation>
    <scope>NUCLEOTIDE SEQUENCE [LARGE SCALE GENOMIC DNA]</scope>
    <source>
        <strain evidence="4">JBL SC #1</strain>
    </source>
</reference>
<dbReference type="PROSITE" id="PS51304">
    <property type="entry name" value="GALECTIN"/>
    <property type="match status" value="1"/>
</dbReference>
<dbReference type="SUPFAM" id="SSF49899">
    <property type="entry name" value="Concanavalin A-like lectins/glucanases"/>
    <property type="match status" value="1"/>
</dbReference>